<dbReference type="GO" id="GO:0005524">
    <property type="term" value="F:ATP binding"/>
    <property type="evidence" value="ECO:0007669"/>
    <property type="project" value="UniProtKB-KW"/>
</dbReference>
<gene>
    <name evidence="12" type="ORF">ACFQ27_11950</name>
</gene>
<feature type="transmembrane region" description="Helical" evidence="8">
    <location>
        <begin position="76"/>
        <end position="98"/>
    </location>
</feature>
<feature type="domain" description="PAS" evidence="11">
    <location>
        <begin position="194"/>
        <end position="264"/>
    </location>
</feature>
<dbReference type="PANTHER" id="PTHR43047">
    <property type="entry name" value="TWO-COMPONENT HISTIDINE PROTEIN KINASE"/>
    <property type="match status" value="1"/>
</dbReference>
<dbReference type="Proteomes" id="UP001597216">
    <property type="component" value="Unassembled WGS sequence"/>
</dbReference>
<dbReference type="CDD" id="cd00130">
    <property type="entry name" value="PAS"/>
    <property type="match status" value="1"/>
</dbReference>
<dbReference type="Pfam" id="PF02518">
    <property type="entry name" value="HATPase_c"/>
    <property type="match status" value="1"/>
</dbReference>
<dbReference type="InterPro" id="IPR011006">
    <property type="entry name" value="CheY-like_superfamily"/>
</dbReference>
<dbReference type="Pfam" id="PF08447">
    <property type="entry name" value="PAS_3"/>
    <property type="match status" value="1"/>
</dbReference>
<proteinExistence type="predicted"/>
<evidence type="ECO:0000313" key="12">
    <source>
        <dbReference type="EMBL" id="MFD1191295.1"/>
    </source>
</evidence>
<dbReference type="InterPro" id="IPR036890">
    <property type="entry name" value="HATPase_C_sf"/>
</dbReference>
<dbReference type="InterPro" id="IPR001789">
    <property type="entry name" value="Sig_transdc_resp-reg_receiver"/>
</dbReference>
<dbReference type="InterPro" id="IPR036097">
    <property type="entry name" value="HisK_dim/P_sf"/>
</dbReference>
<feature type="domain" description="Histidine kinase" evidence="9">
    <location>
        <begin position="338"/>
        <end position="558"/>
    </location>
</feature>
<keyword evidence="3 6" id="KW-0597">Phosphoprotein</keyword>
<keyword evidence="8" id="KW-0472">Membrane</keyword>
<dbReference type="SMART" id="SM00091">
    <property type="entry name" value="PAS"/>
    <property type="match status" value="1"/>
</dbReference>
<dbReference type="SUPFAM" id="SSF52172">
    <property type="entry name" value="CheY-like"/>
    <property type="match status" value="1"/>
</dbReference>
<dbReference type="PANTHER" id="PTHR43047:SF72">
    <property type="entry name" value="OSMOSENSING HISTIDINE PROTEIN KINASE SLN1"/>
    <property type="match status" value="1"/>
</dbReference>
<dbReference type="InterPro" id="IPR013655">
    <property type="entry name" value="PAS_fold_3"/>
</dbReference>
<evidence type="ECO:0000256" key="6">
    <source>
        <dbReference type="PROSITE-ProRule" id="PRU00169"/>
    </source>
</evidence>
<evidence type="ECO:0000259" key="10">
    <source>
        <dbReference type="PROSITE" id="PS50110"/>
    </source>
</evidence>
<dbReference type="Gene3D" id="3.40.50.2300">
    <property type="match status" value="1"/>
</dbReference>
<keyword evidence="5" id="KW-0418">Kinase</keyword>
<dbReference type="Pfam" id="PF00512">
    <property type="entry name" value="HisKA"/>
    <property type="match status" value="1"/>
</dbReference>
<dbReference type="CDD" id="cd17546">
    <property type="entry name" value="REC_hyHK_CKI1_RcsC-like"/>
    <property type="match status" value="1"/>
</dbReference>
<dbReference type="SMART" id="SM00387">
    <property type="entry name" value="HATPase_c"/>
    <property type="match status" value="1"/>
</dbReference>
<evidence type="ECO:0000259" key="11">
    <source>
        <dbReference type="PROSITE" id="PS50112"/>
    </source>
</evidence>
<evidence type="ECO:0000256" key="5">
    <source>
        <dbReference type="ARBA" id="ARBA00022777"/>
    </source>
</evidence>
<feature type="transmembrane region" description="Helical" evidence="8">
    <location>
        <begin position="159"/>
        <end position="178"/>
    </location>
</feature>
<keyword evidence="8" id="KW-1133">Transmembrane helix</keyword>
<feature type="transmembrane region" description="Helical" evidence="8">
    <location>
        <begin position="127"/>
        <end position="147"/>
    </location>
</feature>
<dbReference type="InterPro" id="IPR003594">
    <property type="entry name" value="HATPase_dom"/>
</dbReference>
<dbReference type="PROSITE" id="PS50112">
    <property type="entry name" value="PAS"/>
    <property type="match status" value="1"/>
</dbReference>
<feature type="transmembrane region" description="Helical" evidence="8">
    <location>
        <begin position="104"/>
        <end position="120"/>
    </location>
</feature>
<feature type="coiled-coil region" evidence="7">
    <location>
        <begin position="177"/>
        <end position="204"/>
    </location>
</feature>
<dbReference type="Pfam" id="PF00072">
    <property type="entry name" value="Response_reg"/>
    <property type="match status" value="1"/>
</dbReference>
<evidence type="ECO:0000313" key="13">
    <source>
        <dbReference type="Proteomes" id="UP001597216"/>
    </source>
</evidence>
<dbReference type="PROSITE" id="PS50109">
    <property type="entry name" value="HIS_KIN"/>
    <property type="match status" value="1"/>
</dbReference>
<organism evidence="12 13">
    <name type="scientific">Phenylobacterium conjunctum</name>
    <dbReference type="NCBI Taxonomy" id="1298959"/>
    <lineage>
        <taxon>Bacteria</taxon>
        <taxon>Pseudomonadati</taxon>
        <taxon>Pseudomonadota</taxon>
        <taxon>Alphaproteobacteria</taxon>
        <taxon>Caulobacterales</taxon>
        <taxon>Caulobacteraceae</taxon>
        <taxon>Phenylobacterium</taxon>
    </lineage>
</organism>
<dbReference type="NCBIfam" id="TIGR00229">
    <property type="entry name" value="sensory_box"/>
    <property type="match status" value="1"/>
</dbReference>
<dbReference type="InterPro" id="IPR000014">
    <property type="entry name" value="PAS"/>
</dbReference>
<dbReference type="EMBL" id="JBHTLQ010000025">
    <property type="protein sequence ID" value="MFD1191295.1"/>
    <property type="molecule type" value="Genomic_DNA"/>
</dbReference>
<evidence type="ECO:0000256" key="8">
    <source>
        <dbReference type="SAM" id="Phobius"/>
    </source>
</evidence>
<dbReference type="SMART" id="SM00388">
    <property type="entry name" value="HisKA"/>
    <property type="match status" value="1"/>
</dbReference>
<feature type="transmembrane region" description="Helical" evidence="8">
    <location>
        <begin position="44"/>
        <end position="64"/>
    </location>
</feature>
<dbReference type="PRINTS" id="PR00344">
    <property type="entry name" value="BCTRLSENSOR"/>
</dbReference>
<dbReference type="PROSITE" id="PS50110">
    <property type="entry name" value="RESPONSE_REGULATORY"/>
    <property type="match status" value="1"/>
</dbReference>
<dbReference type="Gene3D" id="1.10.287.130">
    <property type="match status" value="1"/>
</dbReference>
<evidence type="ECO:0000256" key="1">
    <source>
        <dbReference type="ARBA" id="ARBA00000085"/>
    </source>
</evidence>
<keyword evidence="12" id="KW-0067">ATP-binding</keyword>
<comment type="caution">
    <text evidence="12">The sequence shown here is derived from an EMBL/GenBank/DDBJ whole genome shotgun (WGS) entry which is preliminary data.</text>
</comment>
<reference evidence="13" key="1">
    <citation type="journal article" date="2019" name="Int. J. Syst. Evol. Microbiol.">
        <title>The Global Catalogue of Microorganisms (GCM) 10K type strain sequencing project: providing services to taxonomists for standard genome sequencing and annotation.</title>
        <authorList>
            <consortium name="The Broad Institute Genomics Platform"/>
            <consortium name="The Broad Institute Genome Sequencing Center for Infectious Disease"/>
            <person name="Wu L."/>
            <person name="Ma J."/>
        </authorList>
    </citation>
    <scope>NUCLEOTIDE SEQUENCE [LARGE SCALE GENOMIC DNA]</scope>
    <source>
        <strain evidence="13">CCUG 55074</strain>
    </source>
</reference>
<dbReference type="CDD" id="cd16922">
    <property type="entry name" value="HATPase_EvgS-ArcB-TorS-like"/>
    <property type="match status" value="1"/>
</dbReference>
<protein>
    <recommendedName>
        <fullName evidence="2">histidine kinase</fullName>
        <ecNumber evidence="2">2.7.13.3</ecNumber>
    </recommendedName>
</protein>
<feature type="modified residue" description="4-aspartylphosphate" evidence="6">
    <location>
        <position position="627"/>
    </location>
</feature>
<dbReference type="Gene3D" id="3.30.565.10">
    <property type="entry name" value="Histidine kinase-like ATPase, C-terminal domain"/>
    <property type="match status" value="1"/>
</dbReference>
<evidence type="ECO:0000256" key="2">
    <source>
        <dbReference type="ARBA" id="ARBA00012438"/>
    </source>
</evidence>
<keyword evidence="4" id="KW-0808">Transferase</keyword>
<keyword evidence="13" id="KW-1185">Reference proteome</keyword>
<dbReference type="SUPFAM" id="SSF55785">
    <property type="entry name" value="PYP-like sensor domain (PAS domain)"/>
    <property type="match status" value="1"/>
</dbReference>
<evidence type="ECO:0000256" key="4">
    <source>
        <dbReference type="ARBA" id="ARBA00022679"/>
    </source>
</evidence>
<comment type="catalytic activity">
    <reaction evidence="1">
        <text>ATP + protein L-histidine = ADP + protein N-phospho-L-histidine.</text>
        <dbReference type="EC" id="2.7.13.3"/>
    </reaction>
</comment>
<evidence type="ECO:0000256" key="3">
    <source>
        <dbReference type="ARBA" id="ARBA00022553"/>
    </source>
</evidence>
<dbReference type="InterPro" id="IPR004358">
    <property type="entry name" value="Sig_transdc_His_kin-like_C"/>
</dbReference>
<dbReference type="SMART" id="SM00448">
    <property type="entry name" value="REC"/>
    <property type="match status" value="1"/>
</dbReference>
<keyword evidence="8" id="KW-0812">Transmembrane</keyword>
<dbReference type="EC" id="2.7.13.3" evidence="2"/>
<name>A0ABW3T2S5_9CAUL</name>
<dbReference type="CDD" id="cd00082">
    <property type="entry name" value="HisKA"/>
    <property type="match status" value="1"/>
</dbReference>
<dbReference type="RefSeq" id="WP_377353747.1">
    <property type="nucleotide sequence ID" value="NZ_JBHTLQ010000025.1"/>
</dbReference>
<sequence length="702" mass="75720">MAGGLDTGLGLVPKEAQQGTPLRIAVSAAVGVTAAMVLPVREVLIWFGLMAVVEVASSGAALAMDRGRIRLALGRPIYLGVFLAGVVLWMGLGAMLWSTGRPEGHLMALIIWLTVIFFGQTGAYRRLAGLIIGTAGPGVAMLAWMALTPAPVGFNQAPVLVLFGLALLFACDGVYRALTSRRRLEEAQAQLAASEAQYRLLADNVSDVIALNALDGRRLFMSPSIARAVGWTPDEMRTANNFTFLHPEDATWLPQELTRLAQNGGQATHRYRVLHKEGHTIWLEANFGVIPPATTADEPMLISVSRVINDQIRIEEELKEATRRAEAAAAAKSDFLANMTHELRTPLNAIIGFSGILRTSPRLQAQDARHVTLINEASQSLLELVNDVLDFSKLEAGAAEPETRAFDPAETCGAVAELLRDQAVARGLSLDFSAEGDLRPLAGDPARIRQVLMNFLSNALKFTSQGGIRLRLVQTPGQVHDYLRVEVSDTGIGIPPDQIAQLFDRFTQADASVSRRYGGTGLGLAICKRNIELMGGQIGAESAPGEGSTFWFELNLPRTQARPEPDRAQASLPDTALRLLVVEDVAVNRELIQTLLSPFDIEITTAENGVEAVEQMRRAPFDIVLMDVQMPVMDGLTATRAIRALPSDRARSTPIIAMTANVLPDQIRACVEAGMNDHLGKPISPADLLSALSRWSPNAEAA</sequence>
<keyword evidence="12" id="KW-0547">Nucleotide-binding</keyword>
<dbReference type="InterPro" id="IPR035965">
    <property type="entry name" value="PAS-like_dom_sf"/>
</dbReference>
<dbReference type="SUPFAM" id="SSF55874">
    <property type="entry name" value="ATPase domain of HSP90 chaperone/DNA topoisomerase II/histidine kinase"/>
    <property type="match status" value="1"/>
</dbReference>
<keyword evidence="7" id="KW-0175">Coiled coil</keyword>
<dbReference type="InterPro" id="IPR003661">
    <property type="entry name" value="HisK_dim/P_dom"/>
</dbReference>
<dbReference type="InterPro" id="IPR005467">
    <property type="entry name" value="His_kinase_dom"/>
</dbReference>
<accession>A0ABW3T2S5</accession>
<evidence type="ECO:0000259" key="9">
    <source>
        <dbReference type="PROSITE" id="PS50109"/>
    </source>
</evidence>
<evidence type="ECO:0000256" key="7">
    <source>
        <dbReference type="SAM" id="Coils"/>
    </source>
</evidence>
<feature type="domain" description="Response regulatory" evidence="10">
    <location>
        <begin position="578"/>
        <end position="696"/>
    </location>
</feature>
<dbReference type="SUPFAM" id="SSF47384">
    <property type="entry name" value="Homodimeric domain of signal transducing histidine kinase"/>
    <property type="match status" value="1"/>
</dbReference>
<dbReference type="Gene3D" id="3.30.450.20">
    <property type="entry name" value="PAS domain"/>
    <property type="match status" value="1"/>
</dbReference>